<evidence type="ECO:0000256" key="1">
    <source>
        <dbReference type="SAM" id="Phobius"/>
    </source>
</evidence>
<organism evidence="2">
    <name type="scientific">Streptomyces sp. R08</name>
    <dbReference type="NCBI Taxonomy" id="3238624"/>
    <lineage>
        <taxon>Bacteria</taxon>
        <taxon>Bacillati</taxon>
        <taxon>Actinomycetota</taxon>
        <taxon>Actinomycetes</taxon>
        <taxon>Kitasatosporales</taxon>
        <taxon>Streptomycetaceae</taxon>
        <taxon>Streptomyces</taxon>
    </lineage>
</organism>
<keyword evidence="1" id="KW-0472">Membrane</keyword>
<dbReference type="AlphaFoldDB" id="A0AB39MRI1"/>
<sequence length="111" mass="12382">MTADRRFIMLAENFSRVCIFVWKRRLRTSSRGETYRPATIRVSTDVTIEISAVVPHAGIQSGMRLIVERVRPFLDLRVGGLRLTIQRIPYPVLAVATGIAGSVGSAVWLGR</sequence>
<keyword evidence="1" id="KW-0812">Transmembrane</keyword>
<dbReference type="EMBL" id="CP163431">
    <property type="protein sequence ID" value="XDQ07656.1"/>
    <property type="molecule type" value="Genomic_DNA"/>
</dbReference>
<evidence type="ECO:0000313" key="2">
    <source>
        <dbReference type="EMBL" id="XDQ07656.1"/>
    </source>
</evidence>
<feature type="transmembrane region" description="Helical" evidence="1">
    <location>
        <begin position="90"/>
        <end position="109"/>
    </location>
</feature>
<protein>
    <submittedName>
        <fullName evidence="2">Uncharacterized protein</fullName>
    </submittedName>
</protein>
<reference evidence="2" key="1">
    <citation type="submission" date="2024-07" db="EMBL/GenBank/DDBJ databases">
        <authorList>
            <person name="Yu S.T."/>
        </authorList>
    </citation>
    <scope>NUCLEOTIDE SEQUENCE</scope>
    <source>
        <strain evidence="2">R08</strain>
    </source>
</reference>
<gene>
    <name evidence="2" type="ORF">AB5J58_49105</name>
</gene>
<keyword evidence="1" id="KW-1133">Transmembrane helix</keyword>
<dbReference type="RefSeq" id="WP_369192426.1">
    <property type="nucleotide sequence ID" value="NZ_CP163431.1"/>
</dbReference>
<proteinExistence type="predicted"/>
<accession>A0AB39MRI1</accession>
<name>A0AB39MRI1_9ACTN</name>